<evidence type="ECO:0000256" key="9">
    <source>
        <dbReference type="HAMAP-Rule" id="MF_00135"/>
    </source>
</evidence>
<name>A0A974X9E8_9PROT</name>
<evidence type="ECO:0000256" key="6">
    <source>
        <dbReference type="ARBA" id="ARBA00022822"/>
    </source>
</evidence>
<sequence length="212" mass="24407">MFLRTRIKFCGIKRRKEVIECIKLGVDYIGFVFYRSSRRYISPAAVRNITSNISNELCLIYKVGVFVNPSFNYVKDCVSISGVDMIQVYFEEKNVDIQRISKHYKLIRCYGVCNDNTLVLSTINSSNSIFLLESKSSRYGGTGIRFNWDIIDNIPKRNVIVSGGLNHKNVSRLITNYNIYAVDVSSGIEFSNKKSFELMRRFCLSVNSKKRL</sequence>
<dbReference type="HAMAP" id="MF_00135">
    <property type="entry name" value="PRAI"/>
    <property type="match status" value="1"/>
</dbReference>
<feature type="domain" description="N-(5'phosphoribosyl) anthranilate isomerase (PRAI)" evidence="10">
    <location>
        <begin position="8"/>
        <end position="202"/>
    </location>
</feature>
<dbReference type="GO" id="GO:0004640">
    <property type="term" value="F:phosphoribosylanthranilate isomerase activity"/>
    <property type="evidence" value="ECO:0007669"/>
    <property type="project" value="UniProtKB-UniRule"/>
</dbReference>
<accession>A0A974X9E8</accession>
<dbReference type="InterPro" id="IPR001240">
    <property type="entry name" value="PRAI_dom"/>
</dbReference>
<evidence type="ECO:0000256" key="2">
    <source>
        <dbReference type="ARBA" id="ARBA00004664"/>
    </source>
</evidence>
<comment type="similarity">
    <text evidence="9">Belongs to the TrpF family.</text>
</comment>
<proteinExistence type="inferred from homology"/>
<evidence type="ECO:0000256" key="3">
    <source>
        <dbReference type="ARBA" id="ARBA00012572"/>
    </source>
</evidence>
<dbReference type="InterPro" id="IPR013785">
    <property type="entry name" value="Aldolase_TIM"/>
</dbReference>
<gene>
    <name evidence="9" type="primary">trpF</name>
    <name evidence="11" type="ORF">JSR06_00265</name>
</gene>
<dbReference type="Proteomes" id="UP000663347">
    <property type="component" value="Chromosome"/>
</dbReference>
<dbReference type="CDD" id="cd00405">
    <property type="entry name" value="PRAI"/>
    <property type="match status" value="1"/>
</dbReference>
<evidence type="ECO:0000313" key="11">
    <source>
        <dbReference type="EMBL" id="QSW38023.1"/>
    </source>
</evidence>
<dbReference type="PANTHER" id="PTHR42894:SF1">
    <property type="entry name" value="N-(5'-PHOSPHORIBOSYL)ANTHRANILATE ISOMERASE"/>
    <property type="match status" value="1"/>
</dbReference>
<dbReference type="InterPro" id="IPR011060">
    <property type="entry name" value="RibuloseP-bd_barrel"/>
</dbReference>
<dbReference type="Gene3D" id="3.20.20.70">
    <property type="entry name" value="Aldolase class I"/>
    <property type="match status" value="1"/>
</dbReference>
<evidence type="ECO:0000256" key="8">
    <source>
        <dbReference type="ARBA" id="ARBA00023235"/>
    </source>
</evidence>
<keyword evidence="8 9" id="KW-0413">Isomerase</keyword>
<keyword evidence="5 9" id="KW-0028">Amino-acid biosynthesis</keyword>
<evidence type="ECO:0000259" key="10">
    <source>
        <dbReference type="Pfam" id="PF00697"/>
    </source>
</evidence>
<reference evidence="11" key="1">
    <citation type="submission" date="2021-02" db="EMBL/GenBank/DDBJ databases">
        <authorList>
            <person name="Franco D."/>
        </authorList>
    </citation>
    <scope>NUCLEOTIDE SEQUENCE</scope>
    <source>
        <strain evidence="11">RANSCY</strain>
    </source>
</reference>
<dbReference type="EMBL" id="CP071412">
    <property type="protein sequence ID" value="QSW38023.1"/>
    <property type="molecule type" value="Genomic_DNA"/>
</dbReference>
<dbReference type="GO" id="GO:0000162">
    <property type="term" value="P:L-tryptophan biosynthetic process"/>
    <property type="evidence" value="ECO:0007669"/>
    <property type="project" value="UniProtKB-UniRule"/>
</dbReference>
<organism evidence="11 12">
    <name type="scientific">Candidatus Vidania fulgoroideorum</name>
    <dbReference type="NCBI Taxonomy" id="881286"/>
    <lineage>
        <taxon>Bacteria</taxon>
        <taxon>Pseudomonadati</taxon>
        <taxon>Pseudomonadota</taxon>
        <taxon>Betaproteobacteria</taxon>
        <taxon>Candidatus Vidania</taxon>
    </lineage>
</organism>
<comment type="catalytic activity">
    <reaction evidence="1 9">
        <text>N-(5-phospho-beta-D-ribosyl)anthranilate = 1-(2-carboxyphenylamino)-1-deoxy-D-ribulose 5-phosphate</text>
        <dbReference type="Rhea" id="RHEA:21540"/>
        <dbReference type="ChEBI" id="CHEBI:18277"/>
        <dbReference type="ChEBI" id="CHEBI:58613"/>
        <dbReference type="EC" id="5.3.1.24"/>
    </reaction>
</comment>
<protein>
    <recommendedName>
        <fullName evidence="4 9">N-(5'-phosphoribosyl)anthranilate isomerase</fullName>
        <shortName evidence="9">PRAI</shortName>
        <ecNumber evidence="3 9">5.3.1.24</ecNumber>
    </recommendedName>
</protein>
<reference evidence="11" key="2">
    <citation type="submission" date="2021-03" db="EMBL/GenBank/DDBJ databases">
        <title>Alternative transmission patterns in independently acquired nutritional co-symbionts of Dictyopharidae planthoppers.</title>
        <authorList>
            <person name="Michalik A."/>
            <person name="Lukasik P."/>
        </authorList>
    </citation>
    <scope>NUCLEOTIDE SEQUENCE</scope>
    <source>
        <strain evidence="11">RANSCY</strain>
    </source>
</reference>
<evidence type="ECO:0000256" key="4">
    <source>
        <dbReference type="ARBA" id="ARBA00022272"/>
    </source>
</evidence>
<evidence type="ECO:0000256" key="7">
    <source>
        <dbReference type="ARBA" id="ARBA00023141"/>
    </source>
</evidence>
<evidence type="ECO:0000313" key="12">
    <source>
        <dbReference type="Proteomes" id="UP000663347"/>
    </source>
</evidence>
<evidence type="ECO:0000256" key="5">
    <source>
        <dbReference type="ARBA" id="ARBA00022605"/>
    </source>
</evidence>
<keyword evidence="6 9" id="KW-0822">Tryptophan biosynthesis</keyword>
<dbReference type="EC" id="5.3.1.24" evidence="3 9"/>
<evidence type="ECO:0000256" key="1">
    <source>
        <dbReference type="ARBA" id="ARBA00001164"/>
    </source>
</evidence>
<comment type="pathway">
    <text evidence="2 9">Amino-acid biosynthesis; L-tryptophan biosynthesis; L-tryptophan from chorismate: step 3/5.</text>
</comment>
<dbReference type="SUPFAM" id="SSF51366">
    <property type="entry name" value="Ribulose-phoshate binding barrel"/>
    <property type="match status" value="1"/>
</dbReference>
<dbReference type="PANTHER" id="PTHR42894">
    <property type="entry name" value="N-(5'-PHOSPHORIBOSYL)ANTHRANILATE ISOMERASE"/>
    <property type="match status" value="1"/>
</dbReference>
<dbReference type="Pfam" id="PF00697">
    <property type="entry name" value="PRAI"/>
    <property type="match status" value="1"/>
</dbReference>
<dbReference type="InterPro" id="IPR044643">
    <property type="entry name" value="TrpF_fam"/>
</dbReference>
<dbReference type="AlphaFoldDB" id="A0A974X9E8"/>
<keyword evidence="7 9" id="KW-0057">Aromatic amino acid biosynthesis</keyword>